<evidence type="ECO:0000313" key="3">
    <source>
        <dbReference type="Proteomes" id="UP000015559"/>
    </source>
</evidence>
<dbReference type="InterPro" id="IPR011969">
    <property type="entry name" value="Clan_AA_Asp_peptidase_C"/>
</dbReference>
<gene>
    <name evidence="2" type="ORF">SCD_n02191</name>
</gene>
<dbReference type="Pfam" id="PF13975">
    <property type="entry name" value="gag-asp_proteas"/>
    <property type="match status" value="1"/>
</dbReference>
<dbReference type="RefSeq" id="WP_009205197.1">
    <property type="nucleotide sequence ID" value="NC_022357.1"/>
</dbReference>
<keyword evidence="1" id="KW-0732">Signal</keyword>
<dbReference type="AlphaFoldDB" id="S6AAK1"/>
<evidence type="ECO:0008006" key="4">
    <source>
        <dbReference type="Google" id="ProtNLM"/>
    </source>
</evidence>
<proteinExistence type="predicted"/>
<name>S6AAK1_SULDS</name>
<feature type="chain" id="PRO_5004535492" description="TIGR02281 family clan AA aspartic protease" evidence="1">
    <location>
        <begin position="24"/>
        <end position="216"/>
    </location>
</feature>
<dbReference type="Proteomes" id="UP000015559">
    <property type="component" value="Chromosome"/>
</dbReference>
<dbReference type="CDD" id="cd05483">
    <property type="entry name" value="retropepsin_like_bacteria"/>
    <property type="match status" value="1"/>
</dbReference>
<dbReference type="NCBIfam" id="TIGR02281">
    <property type="entry name" value="clan_AA_DTGA"/>
    <property type="match status" value="1"/>
</dbReference>
<dbReference type="Gene3D" id="2.40.70.10">
    <property type="entry name" value="Acid Proteases"/>
    <property type="match status" value="1"/>
</dbReference>
<dbReference type="STRING" id="1163617.SCD_n02191"/>
<dbReference type="SUPFAM" id="SSF50630">
    <property type="entry name" value="Acid proteases"/>
    <property type="match status" value="1"/>
</dbReference>
<dbReference type="OrthoDB" id="185963at2"/>
<feature type="signal peptide" evidence="1">
    <location>
        <begin position="1"/>
        <end position="23"/>
    </location>
</feature>
<organism evidence="2 3">
    <name type="scientific">Sulfuricella denitrificans (strain DSM 22764 / NBRC 105220 / skB26)</name>
    <dbReference type="NCBI Taxonomy" id="1163617"/>
    <lineage>
        <taxon>Bacteria</taxon>
        <taxon>Pseudomonadati</taxon>
        <taxon>Pseudomonadota</taxon>
        <taxon>Betaproteobacteria</taxon>
        <taxon>Nitrosomonadales</taxon>
        <taxon>Sulfuricellaceae</taxon>
        <taxon>Sulfuricella</taxon>
    </lineage>
</organism>
<sequence length="216" mass="22772">MNLAWRYSNLLGLFILFTSSAHATEVNVVGLFNGKAMISINGGKHRVMAAGETSPEGVKLISSDSTAAVLEIDGKRQNLGMGKSASIPSADGGGNQSAVLAGDLRGHFVTTGNINGTSTRMMVDTGASMVSMSKDEAKRLGISYLNGERAAVSTANGVVPAYRVTLNTVRVGNITLNQVDGLVQDSGMPFVLLGMSFLKRLEIKQDGTNMTLLKKY</sequence>
<dbReference type="InterPro" id="IPR021109">
    <property type="entry name" value="Peptidase_aspartic_dom_sf"/>
</dbReference>
<dbReference type="KEGG" id="sdr:SCD_n02191"/>
<dbReference type="eggNOG" id="COG3577">
    <property type="taxonomic scope" value="Bacteria"/>
</dbReference>
<dbReference type="InterPro" id="IPR034122">
    <property type="entry name" value="Retropepsin-like_bacterial"/>
</dbReference>
<protein>
    <recommendedName>
        <fullName evidence="4">TIGR02281 family clan AA aspartic protease</fullName>
    </recommendedName>
</protein>
<accession>S6AAK1</accession>
<dbReference type="EMBL" id="AP013066">
    <property type="protein sequence ID" value="BAN36000.1"/>
    <property type="molecule type" value="Genomic_DNA"/>
</dbReference>
<evidence type="ECO:0000313" key="2">
    <source>
        <dbReference type="EMBL" id="BAN36000.1"/>
    </source>
</evidence>
<keyword evidence="3" id="KW-1185">Reference proteome</keyword>
<dbReference type="HOGENOM" id="CLU_104576_0_0_4"/>
<reference evidence="2 3" key="1">
    <citation type="journal article" date="2012" name="Appl. Environ. Microbiol.">
        <title>Draft genome sequence of a psychrotolerant sulfur-oxidizing bacterium, Sulfuricella denitrificans skB26, and proteomic insights into cold adaptation.</title>
        <authorList>
            <person name="Watanabe T."/>
            <person name="Kojima H."/>
            <person name="Fukui M."/>
        </authorList>
    </citation>
    <scope>NUCLEOTIDE SEQUENCE [LARGE SCALE GENOMIC DNA]</scope>
    <source>
        <strain evidence="3">skB26</strain>
    </source>
</reference>
<evidence type="ECO:0000256" key="1">
    <source>
        <dbReference type="SAM" id="SignalP"/>
    </source>
</evidence>